<feature type="compositionally biased region" description="Basic and acidic residues" evidence="2">
    <location>
        <begin position="276"/>
        <end position="291"/>
    </location>
</feature>
<dbReference type="InterPro" id="IPR000525">
    <property type="entry name" value="Initiator_Rep_WH1"/>
</dbReference>
<dbReference type="InterPro" id="IPR036388">
    <property type="entry name" value="WH-like_DNA-bd_sf"/>
</dbReference>
<dbReference type="Gene3D" id="1.10.10.10">
    <property type="entry name" value="Winged helix-like DNA-binding domain superfamily/Winged helix DNA-binding domain"/>
    <property type="match status" value="1"/>
</dbReference>
<reference evidence="4 5" key="1">
    <citation type="submission" date="2016-03" db="EMBL/GenBank/DDBJ databases">
        <title>Comparative genomics of 54 Lactobacillus plantarum strains reveals genomic uncoupling from niche constraints.</title>
        <authorList>
            <person name="Martino M.E."/>
        </authorList>
    </citation>
    <scope>NUCLEOTIDE SEQUENCE [LARGE SCALE GENOMIC DNA]</scope>
    <source>
        <strain evidence="4 5">19.1</strain>
    </source>
</reference>
<protein>
    <submittedName>
        <fullName evidence="4">Plasmid replication initiation protein</fullName>
    </submittedName>
</protein>
<evidence type="ECO:0000256" key="1">
    <source>
        <dbReference type="ARBA" id="ARBA00038283"/>
    </source>
</evidence>
<evidence type="ECO:0000259" key="3">
    <source>
        <dbReference type="Pfam" id="PF01051"/>
    </source>
</evidence>
<dbReference type="GO" id="GO:0003887">
    <property type="term" value="F:DNA-directed DNA polymerase activity"/>
    <property type="evidence" value="ECO:0007669"/>
    <property type="project" value="InterPro"/>
</dbReference>
<dbReference type="RefSeq" id="WP_054397079.1">
    <property type="nucleotide sequence ID" value="NZ_CP046659.1"/>
</dbReference>
<proteinExistence type="inferred from homology"/>
<dbReference type="EMBL" id="LUXM01000011">
    <property type="protein sequence ID" value="KZU97929.1"/>
    <property type="molecule type" value="Genomic_DNA"/>
</dbReference>
<sequence length="312" mass="36811">MTNELVKYGPELDTIPLRKFTPSEMNLFFSIVSRMRQQGTQQVVFPFSKLKELSQYTPTGNTKFIDDISRTYEHLMQLHFGSRSKDGLTREMFVMFTDFEIHGEADDPYVLVSMHKKAVPLVNDLDKWVRYSLEEFSDLNSGYSKTAYRWCKHFRTTGLVKFSIDELFEYFDIPVSYRKRTSNLDSRVLKPIREELSPLFPGFKITKHYSKKRGHKLENIAFTFKREQSVHSEWKKTPYWERQSKVNALKNNAELTDEERDRQMDRIDGFPLGTTHADKQKQQNSKREKNPSKSVDADDLLSRLNDRLSKDF</sequence>
<dbReference type="GO" id="GO:0006270">
    <property type="term" value="P:DNA replication initiation"/>
    <property type="evidence" value="ECO:0007669"/>
    <property type="project" value="InterPro"/>
</dbReference>
<dbReference type="SUPFAM" id="SSF46785">
    <property type="entry name" value="Winged helix' DNA-binding domain"/>
    <property type="match status" value="1"/>
</dbReference>
<name>A0A0M0CIZ9_LACPN</name>
<gene>
    <name evidence="4" type="ORF">Lp19_0425</name>
</gene>
<feature type="domain" description="Initiator Rep protein WH1" evidence="3">
    <location>
        <begin position="6"/>
        <end position="152"/>
    </location>
</feature>
<feature type="region of interest" description="Disordered" evidence="2">
    <location>
        <begin position="257"/>
        <end position="312"/>
    </location>
</feature>
<dbReference type="PATRIC" id="fig|1590.151.peg.1028"/>
<dbReference type="Pfam" id="PF01051">
    <property type="entry name" value="Rep3_N"/>
    <property type="match status" value="1"/>
</dbReference>
<dbReference type="Pfam" id="PF21205">
    <property type="entry name" value="Rep3_C"/>
    <property type="match status" value="1"/>
</dbReference>
<comment type="similarity">
    <text evidence="1">Belongs to the initiator RepB protein family.</text>
</comment>
<evidence type="ECO:0000313" key="5">
    <source>
        <dbReference type="Proteomes" id="UP000076882"/>
    </source>
</evidence>
<dbReference type="Proteomes" id="UP000076882">
    <property type="component" value="Unassembled WGS sequence"/>
</dbReference>
<comment type="caution">
    <text evidence="4">The sequence shown here is derived from an EMBL/GenBank/DDBJ whole genome shotgun (WGS) entry which is preliminary data.</text>
</comment>
<feature type="compositionally biased region" description="Basic and acidic residues" evidence="2">
    <location>
        <begin position="300"/>
        <end position="312"/>
    </location>
</feature>
<dbReference type="AlphaFoldDB" id="A0A0M0CIZ9"/>
<evidence type="ECO:0000256" key="2">
    <source>
        <dbReference type="SAM" id="MobiDB-lite"/>
    </source>
</evidence>
<feature type="compositionally biased region" description="Basic and acidic residues" evidence="2">
    <location>
        <begin position="259"/>
        <end position="268"/>
    </location>
</feature>
<accession>A0A0M0CIZ9</accession>
<dbReference type="InterPro" id="IPR036390">
    <property type="entry name" value="WH_DNA-bd_sf"/>
</dbReference>
<organism evidence="4 5">
    <name type="scientific">Lactiplantibacillus plantarum</name>
    <name type="common">Lactobacillus plantarum</name>
    <dbReference type="NCBI Taxonomy" id="1590"/>
    <lineage>
        <taxon>Bacteria</taxon>
        <taxon>Bacillati</taxon>
        <taxon>Bacillota</taxon>
        <taxon>Bacilli</taxon>
        <taxon>Lactobacillales</taxon>
        <taxon>Lactobacillaceae</taxon>
        <taxon>Lactiplantibacillus</taxon>
    </lineage>
</organism>
<evidence type="ECO:0000313" key="4">
    <source>
        <dbReference type="EMBL" id="KZU97929.1"/>
    </source>
</evidence>